<evidence type="ECO:0000313" key="3">
    <source>
        <dbReference type="Proteomes" id="UP000006693"/>
    </source>
</evidence>
<organism evidence="2 3">
    <name type="scientific">Burkholderia mallei (strain ATCC 23344)</name>
    <dbReference type="NCBI Taxonomy" id="243160"/>
    <lineage>
        <taxon>Bacteria</taxon>
        <taxon>Pseudomonadati</taxon>
        <taxon>Pseudomonadota</taxon>
        <taxon>Betaproteobacteria</taxon>
        <taxon>Burkholderiales</taxon>
        <taxon>Burkholderiaceae</taxon>
        <taxon>Burkholderia</taxon>
        <taxon>pseudomallei group</taxon>
    </lineage>
</organism>
<keyword evidence="3" id="KW-1185">Reference proteome</keyword>
<proteinExistence type="predicted"/>
<evidence type="ECO:0000256" key="1">
    <source>
        <dbReference type="SAM" id="MobiDB-lite"/>
    </source>
</evidence>
<dbReference type="AlphaFoldDB" id="A0A0H2WC52"/>
<dbReference type="HOGENOM" id="CLU_3248395_0_0_4"/>
<dbReference type="Proteomes" id="UP000006693">
    <property type="component" value="Chromosome 2"/>
</dbReference>
<gene>
    <name evidence="2" type="ordered locus">BMAA0920</name>
</gene>
<reference evidence="2 3" key="1">
    <citation type="journal article" date="2004" name="Proc. Natl. Acad. Sci. U.S.A.">
        <title>Structural flexibility in the Burkholderia mallei genome.</title>
        <authorList>
            <person name="Nierman W.C."/>
            <person name="DeShazer D."/>
            <person name="Kim H.S."/>
            <person name="Tettelin H."/>
            <person name="Nelson K.E."/>
            <person name="Feldblyum T."/>
            <person name="Ulrich R.L."/>
            <person name="Ronning C.M."/>
            <person name="Brinkac L.M."/>
            <person name="Daugherty S.C."/>
            <person name="Davidsen T.D."/>
            <person name="Deboy R.T."/>
            <person name="Dimitrov G."/>
            <person name="Dodson R.J."/>
            <person name="Durkin A.S."/>
            <person name="Gwinn M.L."/>
            <person name="Haft D.H."/>
            <person name="Khouri H."/>
            <person name="Kolonay J.F."/>
            <person name="Madupu R."/>
            <person name="Mohammoud Y."/>
            <person name="Nelson W.C."/>
            <person name="Radune D."/>
            <person name="Romero C.M."/>
            <person name="Sarria S."/>
            <person name="Selengut J."/>
            <person name="Shamblin C."/>
            <person name="Sullivan S.A."/>
            <person name="White O."/>
            <person name="Yu Y."/>
            <person name="Zafar N."/>
            <person name="Zhou L."/>
            <person name="Fraser C.M."/>
        </authorList>
    </citation>
    <scope>NUCLEOTIDE SEQUENCE [LARGE SCALE GENOMIC DNA]</scope>
    <source>
        <strain evidence="2 3">ATCC 23344</strain>
    </source>
</reference>
<feature type="compositionally biased region" description="Basic residues" evidence="1">
    <location>
        <begin position="33"/>
        <end position="42"/>
    </location>
</feature>
<name>A0A0H2WC52_BURMA</name>
<evidence type="ECO:0000313" key="2">
    <source>
        <dbReference type="EMBL" id="AAU46692.1"/>
    </source>
</evidence>
<sequence length="42" mass="4492">MTPGARDEAVCIPAGRIPAGGGRSGSNRDCGERRRRLPRGRE</sequence>
<protein>
    <submittedName>
        <fullName evidence="2">Uncharacterized protein</fullName>
    </submittedName>
</protein>
<dbReference type="KEGG" id="bma:BMAA0920"/>
<feature type="region of interest" description="Disordered" evidence="1">
    <location>
        <begin position="1"/>
        <end position="42"/>
    </location>
</feature>
<dbReference type="EMBL" id="CP000011">
    <property type="protein sequence ID" value="AAU46692.1"/>
    <property type="molecule type" value="Genomic_DNA"/>
</dbReference>
<accession>A0A0H2WC52</accession>